<keyword evidence="3" id="KW-1185">Reference proteome</keyword>
<reference evidence="2 3" key="1">
    <citation type="submission" date="2022-12" db="EMBL/GenBank/DDBJ databases">
        <title>Chromosome-scale assembly of the Ensete ventricosum genome.</title>
        <authorList>
            <person name="Dussert Y."/>
            <person name="Stocks J."/>
            <person name="Wendawek A."/>
            <person name="Woldeyes F."/>
            <person name="Nichols R.A."/>
            <person name="Borrell J.S."/>
        </authorList>
    </citation>
    <scope>NUCLEOTIDE SEQUENCE [LARGE SCALE GENOMIC DNA]</scope>
    <source>
        <strain evidence="3">cv. Maze</strain>
        <tissue evidence="2">Seeds</tissue>
    </source>
</reference>
<protein>
    <submittedName>
        <fullName evidence="2">Uncharacterized protein</fullName>
    </submittedName>
</protein>
<name>A0AAV8Q6C0_ENSVE</name>
<dbReference type="Proteomes" id="UP001222027">
    <property type="component" value="Unassembled WGS sequence"/>
</dbReference>
<comment type="caution">
    <text evidence="2">The sequence shown here is derived from an EMBL/GenBank/DDBJ whole genome shotgun (WGS) entry which is preliminary data.</text>
</comment>
<gene>
    <name evidence="2" type="ORF">OPV22_011782</name>
</gene>
<sequence length="116" mass="12702">MDLATATRYRTLILLLHEGDDSRRGWCRRRSCRRPIGGRAPPWSPVTFSIASNISSYALSSVVPTITVICSVASSFADQQTQEETRFETRGRRTRKGAGKAAFKEEKGAAIGVGQA</sequence>
<evidence type="ECO:0000313" key="3">
    <source>
        <dbReference type="Proteomes" id="UP001222027"/>
    </source>
</evidence>
<proteinExistence type="predicted"/>
<dbReference type="EMBL" id="JAQQAF010000003">
    <property type="protein sequence ID" value="KAJ8501230.1"/>
    <property type="molecule type" value="Genomic_DNA"/>
</dbReference>
<evidence type="ECO:0000256" key="1">
    <source>
        <dbReference type="SAM" id="MobiDB-lite"/>
    </source>
</evidence>
<organism evidence="2 3">
    <name type="scientific">Ensete ventricosum</name>
    <name type="common">Abyssinian banana</name>
    <name type="synonym">Musa ensete</name>
    <dbReference type="NCBI Taxonomy" id="4639"/>
    <lineage>
        <taxon>Eukaryota</taxon>
        <taxon>Viridiplantae</taxon>
        <taxon>Streptophyta</taxon>
        <taxon>Embryophyta</taxon>
        <taxon>Tracheophyta</taxon>
        <taxon>Spermatophyta</taxon>
        <taxon>Magnoliopsida</taxon>
        <taxon>Liliopsida</taxon>
        <taxon>Zingiberales</taxon>
        <taxon>Musaceae</taxon>
        <taxon>Ensete</taxon>
    </lineage>
</organism>
<evidence type="ECO:0000313" key="2">
    <source>
        <dbReference type="EMBL" id="KAJ8501230.1"/>
    </source>
</evidence>
<accession>A0AAV8Q6C0</accession>
<feature type="region of interest" description="Disordered" evidence="1">
    <location>
        <begin position="80"/>
        <end position="116"/>
    </location>
</feature>
<dbReference type="AlphaFoldDB" id="A0AAV8Q6C0"/>